<keyword evidence="1" id="KW-0677">Repeat</keyword>
<keyword evidence="4" id="KW-1185">Reference proteome</keyword>
<evidence type="ECO:0000313" key="3">
    <source>
        <dbReference type="EMBL" id="KAK2613925.1"/>
    </source>
</evidence>
<gene>
    <name evidence="3" type="ORF">N8I77_000793</name>
</gene>
<comment type="caution">
    <text evidence="3">The sequence shown here is derived from an EMBL/GenBank/DDBJ whole genome shotgun (WGS) entry which is preliminary data.</text>
</comment>
<accession>A0AAD9SRK7</accession>
<dbReference type="AlphaFoldDB" id="A0AAD9SRK7"/>
<dbReference type="PANTHER" id="PTHR40619">
    <property type="entry name" value="FUNGAL STAND N-TERMINAL GOODBYE DOMAIN-CONTAINING PROTEIN"/>
    <property type="match status" value="1"/>
</dbReference>
<organism evidence="3 4">
    <name type="scientific">Phomopsis amygdali</name>
    <name type="common">Fusicoccum amygdali</name>
    <dbReference type="NCBI Taxonomy" id="1214568"/>
    <lineage>
        <taxon>Eukaryota</taxon>
        <taxon>Fungi</taxon>
        <taxon>Dikarya</taxon>
        <taxon>Ascomycota</taxon>
        <taxon>Pezizomycotina</taxon>
        <taxon>Sordariomycetes</taxon>
        <taxon>Sordariomycetidae</taxon>
        <taxon>Diaporthales</taxon>
        <taxon>Diaporthaceae</taxon>
        <taxon>Diaporthe</taxon>
    </lineage>
</organism>
<evidence type="ECO:0000313" key="4">
    <source>
        <dbReference type="Proteomes" id="UP001265746"/>
    </source>
</evidence>
<sequence>MSPLFLGRGRYLLAAPRFQNFLSTSSSDLLLVDGHCRDGCDGKVSPISVFCASLAATLAHNSTIMALHFFAGQHSFFDDDPATGPRGLLRSLICQVLSYPSQPAFCLDWVHDQAMQDVADGRIVALCWILKELLKRVVNVSTILCIVDNISDFERKYEGWDNDLDTVFDWLRMVPIELSPGINFKLLMTSAGKSTQLVWKTDPLDRLSLAAGNVISAGKSEWAIARDIGNYVPSYNTY</sequence>
<evidence type="ECO:0000256" key="1">
    <source>
        <dbReference type="ARBA" id="ARBA00022737"/>
    </source>
</evidence>
<dbReference type="Pfam" id="PF24883">
    <property type="entry name" value="NPHP3_N"/>
    <property type="match status" value="1"/>
</dbReference>
<name>A0AAD9SRK7_PHOAM</name>
<dbReference type="EMBL" id="JAUJFL010000001">
    <property type="protein sequence ID" value="KAK2613925.1"/>
    <property type="molecule type" value="Genomic_DNA"/>
</dbReference>
<dbReference type="Proteomes" id="UP001265746">
    <property type="component" value="Unassembled WGS sequence"/>
</dbReference>
<evidence type="ECO:0000259" key="2">
    <source>
        <dbReference type="Pfam" id="PF24883"/>
    </source>
</evidence>
<protein>
    <recommendedName>
        <fullName evidence="2">Nephrocystin 3-like N-terminal domain-containing protein</fullName>
    </recommendedName>
</protein>
<proteinExistence type="predicted"/>
<feature type="domain" description="Nephrocystin 3-like N-terminal" evidence="2">
    <location>
        <begin position="9"/>
        <end position="190"/>
    </location>
</feature>
<reference evidence="3" key="1">
    <citation type="submission" date="2023-06" db="EMBL/GenBank/DDBJ databases">
        <authorList>
            <person name="Noh H."/>
        </authorList>
    </citation>
    <scope>NUCLEOTIDE SEQUENCE</scope>
    <source>
        <strain evidence="3">DUCC20226</strain>
    </source>
</reference>
<dbReference type="PANTHER" id="PTHR40619:SF3">
    <property type="entry name" value="FUNGAL STAND N-TERMINAL GOODBYE DOMAIN-CONTAINING PROTEIN"/>
    <property type="match status" value="1"/>
</dbReference>
<dbReference type="InterPro" id="IPR056884">
    <property type="entry name" value="NPHP3-like_N"/>
</dbReference>